<dbReference type="AlphaFoldDB" id="A0A8S1X557"/>
<evidence type="ECO:0000313" key="2">
    <source>
        <dbReference type="Proteomes" id="UP000683925"/>
    </source>
</evidence>
<dbReference type="Proteomes" id="UP000683925">
    <property type="component" value="Unassembled WGS sequence"/>
</dbReference>
<evidence type="ECO:0000313" key="1">
    <source>
        <dbReference type="EMBL" id="CAD8195739.1"/>
    </source>
</evidence>
<sequence>MKSSYFFISAYLKTMLISFGCQNRKNYQQLYIYNPLQENNFSSTYSIINFIIIEFKHYWSLKGEARKCIFHYKKKIKMRSSTSQQYENRENMCQIHNSERIAIDLNSTQNGSIKYLCCNCVVEQLNNNRVSTIQQTQARIQEYKALRQEKRTRDIQIKLQQYKIVLEKYIEFKINACSALAKIEDQIKTQITILEEKQSLLKNFQTTSNFQEDVKQLSEFFIN</sequence>
<name>A0A8S1X557_PAROT</name>
<gene>
    <name evidence="1" type="ORF">POCTA_138.1.T1100011</name>
</gene>
<organism evidence="1 2">
    <name type="scientific">Paramecium octaurelia</name>
    <dbReference type="NCBI Taxonomy" id="43137"/>
    <lineage>
        <taxon>Eukaryota</taxon>
        <taxon>Sar</taxon>
        <taxon>Alveolata</taxon>
        <taxon>Ciliophora</taxon>
        <taxon>Intramacronucleata</taxon>
        <taxon>Oligohymenophorea</taxon>
        <taxon>Peniculida</taxon>
        <taxon>Parameciidae</taxon>
        <taxon>Paramecium</taxon>
    </lineage>
</organism>
<proteinExistence type="predicted"/>
<reference evidence="1" key="1">
    <citation type="submission" date="2021-01" db="EMBL/GenBank/DDBJ databases">
        <authorList>
            <consortium name="Genoscope - CEA"/>
            <person name="William W."/>
        </authorList>
    </citation>
    <scope>NUCLEOTIDE SEQUENCE</scope>
</reference>
<protein>
    <submittedName>
        <fullName evidence="1">Uncharacterized protein</fullName>
    </submittedName>
</protein>
<keyword evidence="2" id="KW-1185">Reference proteome</keyword>
<dbReference type="EMBL" id="CAJJDP010000110">
    <property type="protein sequence ID" value="CAD8195739.1"/>
    <property type="molecule type" value="Genomic_DNA"/>
</dbReference>
<accession>A0A8S1X557</accession>
<comment type="caution">
    <text evidence="1">The sequence shown here is derived from an EMBL/GenBank/DDBJ whole genome shotgun (WGS) entry which is preliminary data.</text>
</comment>
<dbReference type="OrthoDB" id="10421132at2759"/>